<evidence type="ECO:0000313" key="3">
    <source>
        <dbReference type="Proteomes" id="UP000095728"/>
    </source>
</evidence>
<comment type="caution">
    <text evidence="2">The sequence shown here is derived from an EMBL/GenBank/DDBJ whole genome shotgun (WGS) entry which is preliminary data.</text>
</comment>
<name>A0A1E5RNL2_9ASCO</name>
<sequence length="254" mass="27369">MITILSVLVLGALFFRLSFSATLTSTQPLNPTQAAALADYPLVSAFVSNLGVSTGYLLQDYQSYATAVSTQIPNEVLNYFQIIEAVSDYQELQREMLKTFPFQGFQSFIAIFPWYSTLLQEAQMTTYYLPQDFASSSASTTSSKNDFSNSFSSLSLPSVASSTVYVTASSTQRASANTSSVSSYTIRTAASTGSSSVTKNYFSQSALSSTTTTTTTTTSLSSLKSSKSSNHAIKTMQMESLGIMAFLLAFVFAV</sequence>
<proteinExistence type="predicted"/>
<accession>A0A1E5RNL2</accession>
<reference evidence="3" key="1">
    <citation type="journal article" date="2016" name="Genome Announc.">
        <title>Genome sequences of three species of Hanseniaspora isolated from spontaneous wine fermentations.</title>
        <authorList>
            <person name="Sternes P.R."/>
            <person name="Lee D."/>
            <person name="Kutyna D.R."/>
            <person name="Borneman A.R."/>
        </authorList>
    </citation>
    <scope>NUCLEOTIDE SEQUENCE [LARGE SCALE GENOMIC DNA]</scope>
    <source>
        <strain evidence="3">AWRI3579</strain>
    </source>
</reference>
<keyword evidence="1" id="KW-0732">Signal</keyword>
<evidence type="ECO:0000256" key="1">
    <source>
        <dbReference type="SAM" id="SignalP"/>
    </source>
</evidence>
<evidence type="ECO:0000313" key="2">
    <source>
        <dbReference type="EMBL" id="OEJ88477.1"/>
    </source>
</evidence>
<keyword evidence="3" id="KW-1185">Reference proteome</keyword>
<dbReference type="FunCoup" id="A0A1E5RNL2">
    <property type="interactions" value="40"/>
</dbReference>
<dbReference type="OrthoDB" id="3973376at2759"/>
<protein>
    <submittedName>
        <fullName evidence="2">Uncharacterized protein</fullName>
    </submittedName>
</protein>
<dbReference type="Proteomes" id="UP000095728">
    <property type="component" value="Unassembled WGS sequence"/>
</dbReference>
<dbReference type="InParanoid" id="A0A1E5RNL2"/>
<organism evidence="2 3">
    <name type="scientific">Hanseniaspora osmophila</name>
    <dbReference type="NCBI Taxonomy" id="56408"/>
    <lineage>
        <taxon>Eukaryota</taxon>
        <taxon>Fungi</taxon>
        <taxon>Dikarya</taxon>
        <taxon>Ascomycota</taxon>
        <taxon>Saccharomycotina</taxon>
        <taxon>Saccharomycetes</taxon>
        <taxon>Saccharomycodales</taxon>
        <taxon>Saccharomycodaceae</taxon>
        <taxon>Hanseniaspora</taxon>
    </lineage>
</organism>
<dbReference type="EMBL" id="LPNM01000005">
    <property type="protein sequence ID" value="OEJ88477.1"/>
    <property type="molecule type" value="Genomic_DNA"/>
</dbReference>
<feature type="signal peptide" evidence="1">
    <location>
        <begin position="1"/>
        <end position="20"/>
    </location>
</feature>
<gene>
    <name evidence="2" type="ORF">AWRI3579_g966</name>
</gene>
<feature type="chain" id="PRO_5009184821" evidence="1">
    <location>
        <begin position="21"/>
        <end position="254"/>
    </location>
</feature>
<dbReference type="AlphaFoldDB" id="A0A1E5RNL2"/>